<dbReference type="AlphaFoldDB" id="A0A061RUY2"/>
<gene>
    <name evidence="2" type="ORF">TSPGSL018_26092</name>
</gene>
<proteinExistence type="predicted"/>
<evidence type="ECO:0000256" key="1">
    <source>
        <dbReference type="SAM" id="MobiDB-lite"/>
    </source>
</evidence>
<protein>
    <submittedName>
        <fullName evidence="2">Uncharacterized protein</fullName>
    </submittedName>
</protein>
<feature type="compositionally biased region" description="Polar residues" evidence="1">
    <location>
        <begin position="55"/>
        <end position="66"/>
    </location>
</feature>
<name>A0A061RUY2_9CHLO</name>
<organism evidence="2">
    <name type="scientific">Tetraselmis sp. GSL018</name>
    <dbReference type="NCBI Taxonomy" id="582737"/>
    <lineage>
        <taxon>Eukaryota</taxon>
        <taxon>Viridiplantae</taxon>
        <taxon>Chlorophyta</taxon>
        <taxon>core chlorophytes</taxon>
        <taxon>Chlorodendrophyceae</taxon>
        <taxon>Chlorodendrales</taxon>
        <taxon>Chlorodendraceae</taxon>
        <taxon>Tetraselmis</taxon>
    </lineage>
</organism>
<accession>A0A061RUY2</accession>
<sequence>HVKPSQEALVHGKLSRDVSDDFGKWCRVYFVWADPDPNGGQASGHSVGNHCSDPTIHTSPILTKDC</sequence>
<feature type="region of interest" description="Disordered" evidence="1">
    <location>
        <begin position="41"/>
        <end position="66"/>
    </location>
</feature>
<reference evidence="2" key="1">
    <citation type="submission" date="2014-05" db="EMBL/GenBank/DDBJ databases">
        <title>The transcriptome of the halophilic microalga Tetraselmis sp. GSL018 isolated from the Great Salt Lake, Utah.</title>
        <authorList>
            <person name="Jinkerson R.E."/>
            <person name="D'Adamo S."/>
            <person name="Posewitz M.C."/>
        </authorList>
    </citation>
    <scope>NUCLEOTIDE SEQUENCE</scope>
    <source>
        <strain evidence="2">GSL018</strain>
    </source>
</reference>
<feature type="non-terminal residue" evidence="2">
    <location>
        <position position="1"/>
    </location>
</feature>
<dbReference type="EMBL" id="GBEZ01011392">
    <property type="protein sequence ID" value="JAC74391.1"/>
    <property type="molecule type" value="Transcribed_RNA"/>
</dbReference>
<evidence type="ECO:0000313" key="2">
    <source>
        <dbReference type="EMBL" id="JAC74391.1"/>
    </source>
</evidence>